<protein>
    <recommendedName>
        <fullName evidence="1">R3H domain-containing protein</fullName>
    </recommendedName>
</protein>
<dbReference type="GO" id="GO:0003676">
    <property type="term" value="F:nucleic acid binding"/>
    <property type="evidence" value="ECO:0007669"/>
    <property type="project" value="UniProtKB-UniRule"/>
</dbReference>
<dbReference type="AlphaFoldDB" id="A9VAL0"/>
<dbReference type="InterPro" id="IPR001374">
    <property type="entry name" value="R3H_dom"/>
</dbReference>
<dbReference type="EMBL" id="CH991574">
    <property type="protein sequence ID" value="EDQ85392.1"/>
    <property type="molecule type" value="Genomic_DNA"/>
</dbReference>
<dbReference type="PROSITE" id="PS51061">
    <property type="entry name" value="R3H"/>
    <property type="match status" value="1"/>
</dbReference>
<dbReference type="KEGG" id="mbr:MONBRDRAFT_34266"/>
<name>A9VAL0_MONBE</name>
<dbReference type="Gene3D" id="1.25.40.10">
    <property type="entry name" value="Tetratricopeptide repeat domain"/>
    <property type="match status" value="1"/>
</dbReference>
<evidence type="ECO:0000313" key="3">
    <source>
        <dbReference type="Proteomes" id="UP000001357"/>
    </source>
</evidence>
<dbReference type="PANTHER" id="PTHR16797">
    <property type="entry name" value="FACTOR VIII-ASSOCIATED GENE 1"/>
    <property type="match status" value="1"/>
</dbReference>
<feature type="domain" description="R3H" evidence="1">
    <location>
        <begin position="270"/>
        <end position="323"/>
    </location>
</feature>
<dbReference type="FunCoup" id="A9VAL0">
    <property type="interactions" value="11"/>
</dbReference>
<organism evidence="2 3">
    <name type="scientific">Monosiga brevicollis</name>
    <name type="common">Choanoflagellate</name>
    <dbReference type="NCBI Taxonomy" id="81824"/>
    <lineage>
        <taxon>Eukaryota</taxon>
        <taxon>Choanoflagellata</taxon>
        <taxon>Craspedida</taxon>
        <taxon>Salpingoecidae</taxon>
        <taxon>Monosiga</taxon>
    </lineage>
</organism>
<dbReference type="eggNOG" id="ENOG502QQQW">
    <property type="taxonomic scope" value="Eukaryota"/>
</dbReference>
<accession>A9VAL0</accession>
<gene>
    <name evidence="2" type="ORF">MONBRDRAFT_34266</name>
</gene>
<reference evidence="2 3" key="1">
    <citation type="journal article" date="2008" name="Nature">
        <title>The genome of the choanoflagellate Monosiga brevicollis and the origin of metazoans.</title>
        <authorList>
            <consortium name="JGI Sequencing"/>
            <person name="King N."/>
            <person name="Westbrook M.J."/>
            <person name="Young S.L."/>
            <person name="Kuo A."/>
            <person name="Abedin M."/>
            <person name="Chapman J."/>
            <person name="Fairclough S."/>
            <person name="Hellsten U."/>
            <person name="Isogai Y."/>
            <person name="Letunic I."/>
            <person name="Marr M."/>
            <person name="Pincus D."/>
            <person name="Putnam N."/>
            <person name="Rokas A."/>
            <person name="Wright K.J."/>
            <person name="Zuzow R."/>
            <person name="Dirks W."/>
            <person name="Good M."/>
            <person name="Goodstein D."/>
            <person name="Lemons D."/>
            <person name="Li W."/>
            <person name="Lyons J.B."/>
            <person name="Morris A."/>
            <person name="Nichols S."/>
            <person name="Richter D.J."/>
            <person name="Salamov A."/>
            <person name="Bork P."/>
            <person name="Lim W.A."/>
            <person name="Manning G."/>
            <person name="Miller W.T."/>
            <person name="McGinnis W."/>
            <person name="Shapiro H."/>
            <person name="Tjian R."/>
            <person name="Grigoriev I.V."/>
            <person name="Rokhsar D."/>
        </authorList>
    </citation>
    <scope>NUCLEOTIDE SEQUENCE [LARGE SCALE GENOMIC DNA]</scope>
    <source>
        <strain evidence="3">MX1 / ATCC 50154</strain>
    </source>
</reference>
<sequence length="323" mass="36214">MEAPDFYESYRAIQGRLKKRFMRRPNHGEAALSFHELQGQLAEEGKNSYAAFCALAAARCEAAVKQHDKEADTLVKAGQLMFTAEAADRAHLTVTDESDYQDGVNCYLLAIQLYIQLGLAAYATTLCIELAHVMKIFSHLEDAVRYYLKASDMLTESPLMTIQCLFDALECELRLKWYRRAANSVVHIVHTVVSMFDSNASTEDGDPFLLAGRLATYGAARQVAIDAEVTALLLMFCLHLTDPDQATIFRGLRLRYTSLSMSPIAQHLDVNLELQLRHLVMALAEDDAESIQQAQLDVYPRLNAMQRDLLHELLVLKGIDQLA</sequence>
<dbReference type="GO" id="GO:0005769">
    <property type="term" value="C:early endosome"/>
    <property type="evidence" value="ECO:0000318"/>
    <property type="project" value="GO_Central"/>
</dbReference>
<proteinExistence type="predicted"/>
<evidence type="ECO:0000259" key="1">
    <source>
        <dbReference type="PROSITE" id="PS51061"/>
    </source>
</evidence>
<keyword evidence="3" id="KW-1185">Reference proteome</keyword>
<dbReference type="GeneID" id="5895041"/>
<dbReference type="PANTHER" id="PTHR16797:SF4">
    <property type="entry name" value="40-KDA HUNTINGTIN-ASSOCIATED PROTEIN"/>
    <property type="match status" value="1"/>
</dbReference>
<dbReference type="RefSeq" id="XP_001749803.1">
    <property type="nucleotide sequence ID" value="XM_001749751.1"/>
</dbReference>
<dbReference type="InterPro" id="IPR039494">
    <property type="entry name" value="F8A"/>
</dbReference>
<dbReference type="InParanoid" id="A9VAL0"/>
<dbReference type="Proteomes" id="UP000001357">
    <property type="component" value="Unassembled WGS sequence"/>
</dbReference>
<dbReference type="InterPro" id="IPR011990">
    <property type="entry name" value="TPR-like_helical_dom_sf"/>
</dbReference>
<dbReference type="SUPFAM" id="SSF48452">
    <property type="entry name" value="TPR-like"/>
    <property type="match status" value="1"/>
</dbReference>
<dbReference type="OMA" id="VEESCHE"/>
<dbReference type="GO" id="GO:0099518">
    <property type="term" value="P:vesicle cytoskeletal trafficking"/>
    <property type="evidence" value="ECO:0000318"/>
    <property type="project" value="GO_Central"/>
</dbReference>
<evidence type="ECO:0000313" key="2">
    <source>
        <dbReference type="EMBL" id="EDQ85392.1"/>
    </source>
</evidence>